<feature type="region of interest" description="Disordered" evidence="1">
    <location>
        <begin position="1"/>
        <end position="23"/>
    </location>
</feature>
<sequence>MPGKCKEKYKSWVTPDKDPGRAQCRSCVGKTVDILNMGEAALASHAKGSRHQSAAASGAKATPITSFLTTATATTLPSNASLSSANKQAAITDT</sequence>
<gene>
    <name evidence="2" type="ORF">EYF80_031829</name>
</gene>
<comment type="caution">
    <text evidence="2">The sequence shown here is derived from an EMBL/GenBank/DDBJ whole genome shotgun (WGS) entry which is preliminary data.</text>
</comment>
<dbReference type="OrthoDB" id="8695367at2759"/>
<evidence type="ECO:0000256" key="1">
    <source>
        <dbReference type="SAM" id="MobiDB-lite"/>
    </source>
</evidence>
<feature type="compositionally biased region" description="Basic and acidic residues" evidence="1">
    <location>
        <begin position="1"/>
        <end position="20"/>
    </location>
</feature>
<proteinExistence type="predicted"/>
<evidence type="ECO:0000313" key="3">
    <source>
        <dbReference type="Proteomes" id="UP000314294"/>
    </source>
</evidence>
<reference evidence="2 3" key="1">
    <citation type="submission" date="2019-03" db="EMBL/GenBank/DDBJ databases">
        <title>First draft genome of Liparis tanakae, snailfish: a comprehensive survey of snailfish specific genes.</title>
        <authorList>
            <person name="Kim W."/>
            <person name="Song I."/>
            <person name="Jeong J.-H."/>
            <person name="Kim D."/>
            <person name="Kim S."/>
            <person name="Ryu S."/>
            <person name="Song J.Y."/>
            <person name="Lee S.K."/>
        </authorList>
    </citation>
    <scope>NUCLEOTIDE SEQUENCE [LARGE SCALE GENOMIC DNA]</scope>
    <source>
        <tissue evidence="2">Muscle</tissue>
    </source>
</reference>
<protein>
    <submittedName>
        <fullName evidence="2">Uncharacterized protein</fullName>
    </submittedName>
</protein>
<keyword evidence="3" id="KW-1185">Reference proteome</keyword>
<organism evidence="2 3">
    <name type="scientific">Liparis tanakae</name>
    <name type="common">Tanaka's snailfish</name>
    <dbReference type="NCBI Taxonomy" id="230148"/>
    <lineage>
        <taxon>Eukaryota</taxon>
        <taxon>Metazoa</taxon>
        <taxon>Chordata</taxon>
        <taxon>Craniata</taxon>
        <taxon>Vertebrata</taxon>
        <taxon>Euteleostomi</taxon>
        <taxon>Actinopterygii</taxon>
        <taxon>Neopterygii</taxon>
        <taxon>Teleostei</taxon>
        <taxon>Neoteleostei</taxon>
        <taxon>Acanthomorphata</taxon>
        <taxon>Eupercaria</taxon>
        <taxon>Perciformes</taxon>
        <taxon>Cottioidei</taxon>
        <taxon>Cottales</taxon>
        <taxon>Liparidae</taxon>
        <taxon>Liparis</taxon>
    </lineage>
</organism>
<accession>A0A4Z2GYR0</accession>
<dbReference type="AlphaFoldDB" id="A0A4Z2GYR0"/>
<evidence type="ECO:0000313" key="2">
    <source>
        <dbReference type="EMBL" id="TNN57913.1"/>
    </source>
</evidence>
<dbReference type="EMBL" id="SRLO01000393">
    <property type="protein sequence ID" value="TNN57913.1"/>
    <property type="molecule type" value="Genomic_DNA"/>
</dbReference>
<name>A0A4Z2GYR0_9TELE</name>
<dbReference type="Proteomes" id="UP000314294">
    <property type="component" value="Unassembled WGS sequence"/>
</dbReference>